<evidence type="ECO:0000256" key="7">
    <source>
        <dbReference type="ARBA" id="ARBA00047899"/>
    </source>
</evidence>
<keyword evidence="9" id="KW-1133">Transmembrane helix</keyword>
<dbReference type="Proteomes" id="UP001324427">
    <property type="component" value="Unassembled WGS sequence"/>
</dbReference>
<comment type="caution">
    <text evidence="11">The sequence shown here is derived from an EMBL/GenBank/DDBJ whole genome shotgun (WGS) entry which is preliminary data.</text>
</comment>
<dbReference type="InterPro" id="IPR050660">
    <property type="entry name" value="NEK_Ser/Thr_kinase"/>
</dbReference>
<sequence>MPVASTVFILVIPVMFCLAIFLTCGEIFNRRIRCRGQEALLARSPRFVREARDRARRRAWPFNAPRPHTPTDEEAGLPGGYGSFDDFDGVHPAAYTNFGRYSDSIMPDYPSLTGSQLDALANGAGRPFSRDSAGYEFVRRFPASGEGQVELLKAPHTGELIIVKTIALKDHPADRQCDLPGEIKALGRLTKQHPNIIVWHGYTTVRDSNSREICNIRMEYCSGGDLIDYCESLVGIRNLPAPIFVLHFIASMSDALAYLHHGYGPSGDLSSPRPHGKHNAMIHRDIKPNNIFLRSKSNKYGMPDIVLGDFEFACLESESKGAVGTPGHYPPEAKCAVALRQTDPEAYNKLHGTQILTRSSDVYTFGAAVYSLAFVRTFNNSEEETGFNSHEPPDLAERFAATDLDQSPFVLDIMKRCFADQPADRIKTGELHDMAAQIKDLIADMYEIGARMTNQSVSRWEDQRQTLSLSSSVYTESAAPSADMAQISGFTDEFCWFPNHRSLSDRHPGPDCYLQRDLDSSSSTLPLATQSKGSITGRGVFGARATLLAPGNTTVLAKSYEAVLQSGFSDSSEDNA</sequence>
<keyword evidence="9" id="KW-0812">Transmembrane</keyword>
<keyword evidence="9" id="KW-0472">Membrane</keyword>
<evidence type="ECO:0000313" key="12">
    <source>
        <dbReference type="Proteomes" id="UP001324427"/>
    </source>
</evidence>
<dbReference type="Pfam" id="PF00069">
    <property type="entry name" value="Pkinase"/>
    <property type="match status" value="1"/>
</dbReference>
<organism evidence="11 12">
    <name type="scientific">Oleoguttula mirabilis</name>
    <dbReference type="NCBI Taxonomy" id="1507867"/>
    <lineage>
        <taxon>Eukaryota</taxon>
        <taxon>Fungi</taxon>
        <taxon>Dikarya</taxon>
        <taxon>Ascomycota</taxon>
        <taxon>Pezizomycotina</taxon>
        <taxon>Dothideomycetes</taxon>
        <taxon>Dothideomycetidae</taxon>
        <taxon>Mycosphaerellales</taxon>
        <taxon>Teratosphaeriaceae</taxon>
        <taxon>Oleoguttula</taxon>
    </lineage>
</organism>
<dbReference type="Gene3D" id="3.30.200.20">
    <property type="entry name" value="Phosphorylase Kinase, domain 1"/>
    <property type="match status" value="1"/>
</dbReference>
<name>A0AAV9JSQ9_9PEZI</name>
<evidence type="ECO:0000256" key="5">
    <source>
        <dbReference type="ARBA" id="ARBA00022777"/>
    </source>
</evidence>
<dbReference type="PROSITE" id="PS00108">
    <property type="entry name" value="PROTEIN_KINASE_ST"/>
    <property type="match status" value="1"/>
</dbReference>
<dbReference type="Gene3D" id="1.10.510.10">
    <property type="entry name" value="Transferase(Phosphotransferase) domain 1"/>
    <property type="match status" value="1"/>
</dbReference>
<protein>
    <recommendedName>
        <fullName evidence="1">non-specific serine/threonine protein kinase</fullName>
        <ecNumber evidence="1">2.7.11.1</ecNumber>
    </recommendedName>
</protein>
<gene>
    <name evidence="11" type="ORF">LTR36_009459</name>
</gene>
<proteinExistence type="predicted"/>
<comment type="catalytic activity">
    <reaction evidence="8">
        <text>L-seryl-[protein] + ATP = O-phospho-L-seryl-[protein] + ADP + H(+)</text>
        <dbReference type="Rhea" id="RHEA:17989"/>
        <dbReference type="Rhea" id="RHEA-COMP:9863"/>
        <dbReference type="Rhea" id="RHEA-COMP:11604"/>
        <dbReference type="ChEBI" id="CHEBI:15378"/>
        <dbReference type="ChEBI" id="CHEBI:29999"/>
        <dbReference type="ChEBI" id="CHEBI:30616"/>
        <dbReference type="ChEBI" id="CHEBI:83421"/>
        <dbReference type="ChEBI" id="CHEBI:456216"/>
        <dbReference type="EC" id="2.7.11.1"/>
    </reaction>
</comment>
<accession>A0AAV9JSQ9</accession>
<keyword evidence="5" id="KW-0418">Kinase</keyword>
<dbReference type="SMART" id="SM00220">
    <property type="entry name" value="S_TKc"/>
    <property type="match status" value="1"/>
</dbReference>
<keyword evidence="6" id="KW-0067">ATP-binding</keyword>
<keyword evidence="12" id="KW-1185">Reference proteome</keyword>
<dbReference type="InterPro" id="IPR008271">
    <property type="entry name" value="Ser/Thr_kinase_AS"/>
</dbReference>
<evidence type="ECO:0000313" key="11">
    <source>
        <dbReference type="EMBL" id="KAK4548549.1"/>
    </source>
</evidence>
<evidence type="ECO:0000256" key="4">
    <source>
        <dbReference type="ARBA" id="ARBA00022741"/>
    </source>
</evidence>
<dbReference type="EC" id="2.7.11.1" evidence="1"/>
<dbReference type="PROSITE" id="PS50011">
    <property type="entry name" value="PROTEIN_KINASE_DOM"/>
    <property type="match status" value="1"/>
</dbReference>
<dbReference type="PANTHER" id="PTHR43671">
    <property type="entry name" value="SERINE/THREONINE-PROTEIN KINASE NEK"/>
    <property type="match status" value="1"/>
</dbReference>
<keyword evidence="2" id="KW-0723">Serine/threonine-protein kinase</keyword>
<keyword evidence="4" id="KW-0547">Nucleotide-binding</keyword>
<keyword evidence="3" id="KW-0808">Transferase</keyword>
<comment type="catalytic activity">
    <reaction evidence="7">
        <text>L-threonyl-[protein] + ATP = O-phospho-L-threonyl-[protein] + ADP + H(+)</text>
        <dbReference type="Rhea" id="RHEA:46608"/>
        <dbReference type="Rhea" id="RHEA-COMP:11060"/>
        <dbReference type="Rhea" id="RHEA-COMP:11605"/>
        <dbReference type="ChEBI" id="CHEBI:15378"/>
        <dbReference type="ChEBI" id="CHEBI:30013"/>
        <dbReference type="ChEBI" id="CHEBI:30616"/>
        <dbReference type="ChEBI" id="CHEBI:61977"/>
        <dbReference type="ChEBI" id="CHEBI:456216"/>
        <dbReference type="EC" id="2.7.11.1"/>
    </reaction>
</comment>
<evidence type="ECO:0000256" key="1">
    <source>
        <dbReference type="ARBA" id="ARBA00012513"/>
    </source>
</evidence>
<evidence type="ECO:0000256" key="8">
    <source>
        <dbReference type="ARBA" id="ARBA00048679"/>
    </source>
</evidence>
<evidence type="ECO:0000256" key="2">
    <source>
        <dbReference type="ARBA" id="ARBA00022527"/>
    </source>
</evidence>
<evidence type="ECO:0000259" key="10">
    <source>
        <dbReference type="PROSITE" id="PS50011"/>
    </source>
</evidence>
<feature type="transmembrane region" description="Helical" evidence="9">
    <location>
        <begin position="6"/>
        <end position="28"/>
    </location>
</feature>
<evidence type="ECO:0000256" key="6">
    <source>
        <dbReference type="ARBA" id="ARBA00022840"/>
    </source>
</evidence>
<evidence type="ECO:0000256" key="9">
    <source>
        <dbReference type="SAM" id="Phobius"/>
    </source>
</evidence>
<dbReference type="InterPro" id="IPR000719">
    <property type="entry name" value="Prot_kinase_dom"/>
</dbReference>
<dbReference type="EMBL" id="JAVFHQ010000007">
    <property type="protein sequence ID" value="KAK4548549.1"/>
    <property type="molecule type" value="Genomic_DNA"/>
</dbReference>
<dbReference type="InterPro" id="IPR011009">
    <property type="entry name" value="Kinase-like_dom_sf"/>
</dbReference>
<feature type="domain" description="Protein kinase" evidence="10">
    <location>
        <begin position="135"/>
        <end position="435"/>
    </location>
</feature>
<reference evidence="11 12" key="1">
    <citation type="submission" date="2021-11" db="EMBL/GenBank/DDBJ databases">
        <title>Black yeast isolated from Biological Soil Crust.</title>
        <authorList>
            <person name="Kurbessoian T."/>
        </authorList>
    </citation>
    <scope>NUCLEOTIDE SEQUENCE [LARGE SCALE GENOMIC DNA]</scope>
    <source>
        <strain evidence="11 12">CCFEE 5522</strain>
    </source>
</reference>
<evidence type="ECO:0000256" key="3">
    <source>
        <dbReference type="ARBA" id="ARBA00022679"/>
    </source>
</evidence>
<dbReference type="GO" id="GO:0005634">
    <property type="term" value="C:nucleus"/>
    <property type="evidence" value="ECO:0007669"/>
    <property type="project" value="TreeGrafter"/>
</dbReference>
<dbReference type="GO" id="GO:0004674">
    <property type="term" value="F:protein serine/threonine kinase activity"/>
    <property type="evidence" value="ECO:0007669"/>
    <property type="project" value="UniProtKB-KW"/>
</dbReference>
<dbReference type="SUPFAM" id="SSF56112">
    <property type="entry name" value="Protein kinase-like (PK-like)"/>
    <property type="match status" value="1"/>
</dbReference>
<dbReference type="GO" id="GO:0005524">
    <property type="term" value="F:ATP binding"/>
    <property type="evidence" value="ECO:0007669"/>
    <property type="project" value="UniProtKB-KW"/>
</dbReference>
<dbReference type="PANTHER" id="PTHR43671:SF98">
    <property type="entry name" value="SERINE_THREONINE-PROTEIN KINASE NEK11"/>
    <property type="match status" value="1"/>
</dbReference>
<dbReference type="AlphaFoldDB" id="A0AAV9JSQ9"/>